<gene>
    <name evidence="1" type="ORF">SUTH_03228</name>
</gene>
<dbReference type="HOGENOM" id="CLU_152378_0_0_4"/>
<dbReference type="EMBL" id="AP012547">
    <property type="protein sequence ID" value="BAO31001.1"/>
    <property type="molecule type" value="Genomic_DNA"/>
</dbReference>
<keyword evidence="2" id="KW-1185">Reference proteome</keyword>
<protein>
    <submittedName>
        <fullName evidence="1">Uncharacterized protein</fullName>
    </submittedName>
</protein>
<dbReference type="AlphaFoldDB" id="W0SJS1"/>
<name>W0SJS1_9PROT</name>
<evidence type="ECO:0000313" key="1">
    <source>
        <dbReference type="EMBL" id="BAO31001.1"/>
    </source>
</evidence>
<dbReference type="RefSeq" id="WP_041100678.1">
    <property type="nucleotide sequence ID" value="NZ_AP012547.1"/>
</dbReference>
<proteinExistence type="predicted"/>
<evidence type="ECO:0000313" key="2">
    <source>
        <dbReference type="Proteomes" id="UP000031637"/>
    </source>
</evidence>
<dbReference type="KEGG" id="shd:SUTH_03228"/>
<dbReference type="OrthoDB" id="5297053at2"/>
<dbReference type="Proteomes" id="UP000031637">
    <property type="component" value="Chromosome"/>
</dbReference>
<sequence length="115" mass="12931">MKTQLKTPKLLPWLAKKAGITERRAATLWHDAERWAAHRAAPGSSAYYKLAVDRLLELMAAESLREDAASFGWRPWARAQARLWAISMQLAQETSALTARGWRLIGSAARYQQPG</sequence>
<organism evidence="1 2">
    <name type="scientific">Sulfuritalea hydrogenivorans sk43H</name>
    <dbReference type="NCBI Taxonomy" id="1223802"/>
    <lineage>
        <taxon>Bacteria</taxon>
        <taxon>Pseudomonadati</taxon>
        <taxon>Pseudomonadota</taxon>
        <taxon>Betaproteobacteria</taxon>
        <taxon>Nitrosomonadales</taxon>
        <taxon>Sterolibacteriaceae</taxon>
        <taxon>Sulfuritalea</taxon>
    </lineage>
</organism>
<accession>W0SJS1</accession>
<reference evidence="1 2" key="1">
    <citation type="journal article" date="2014" name="Syst. Appl. Microbiol.">
        <title>Complete genomes of freshwater sulfur oxidizers Sulfuricella denitrificans skB26 and Sulfuritalea hydrogenivorans sk43H: genetic insights into the sulfur oxidation pathway of betaproteobacteria.</title>
        <authorList>
            <person name="Watanabe T."/>
            <person name="Kojima H."/>
            <person name="Fukui M."/>
        </authorList>
    </citation>
    <scope>NUCLEOTIDE SEQUENCE [LARGE SCALE GENOMIC DNA]</scope>
    <source>
        <strain evidence="1">DSM22779</strain>
    </source>
</reference>